<name>A0A842HGU4_9BACT</name>
<dbReference type="EMBL" id="JACHVB010000035">
    <property type="protein sequence ID" value="MBC2595400.1"/>
    <property type="molecule type" value="Genomic_DNA"/>
</dbReference>
<evidence type="ECO:0000313" key="3">
    <source>
        <dbReference type="Proteomes" id="UP000546464"/>
    </source>
</evidence>
<feature type="domain" description="Heme NO-binding" evidence="1">
    <location>
        <begin position="2"/>
        <end position="162"/>
    </location>
</feature>
<proteinExistence type="predicted"/>
<dbReference type="SUPFAM" id="SSF111126">
    <property type="entry name" value="Ligand-binding domain in the NO signalling and Golgi transport"/>
    <property type="match status" value="1"/>
</dbReference>
<dbReference type="AlphaFoldDB" id="A0A842HGU4"/>
<dbReference type="InterPro" id="IPR038158">
    <property type="entry name" value="H-NOX_domain_sf"/>
</dbReference>
<dbReference type="Pfam" id="PF07700">
    <property type="entry name" value="HNOB"/>
    <property type="match status" value="1"/>
</dbReference>
<dbReference type="InterPro" id="IPR011644">
    <property type="entry name" value="Heme_NO-bd"/>
</dbReference>
<gene>
    <name evidence="2" type="ORF">H5P28_14120</name>
</gene>
<dbReference type="Gene3D" id="3.90.1520.10">
    <property type="entry name" value="H-NOX domain"/>
    <property type="match status" value="1"/>
</dbReference>
<dbReference type="Proteomes" id="UP000546464">
    <property type="component" value="Unassembled WGS sequence"/>
</dbReference>
<accession>A0A842HGU4</accession>
<dbReference type="GO" id="GO:0020037">
    <property type="term" value="F:heme binding"/>
    <property type="evidence" value="ECO:0007669"/>
    <property type="project" value="InterPro"/>
</dbReference>
<evidence type="ECO:0000259" key="1">
    <source>
        <dbReference type="Pfam" id="PF07700"/>
    </source>
</evidence>
<sequence>MKGIVFTEFLEMVESRFGVEMTDVILEEADLPMSRGAYTAVGTYPHSEMVSLVTHLSGHSGLSVPDLLKSYGEHLFGRFHALYPGFFRDGGDAFDFLTSIHEVIHVEVKKLYPDAELPSFLCSSPEPGVLRMHYISSRQMQDFAEGLIIGCLKHFNQSSTIEKELQPDGTTIFLLRKGETDPTIISPASDHE</sequence>
<dbReference type="InterPro" id="IPR024096">
    <property type="entry name" value="NO_sig/Golgi_transp_ligand-bd"/>
</dbReference>
<protein>
    <submittedName>
        <fullName evidence="2">Heme NO-binding domain-containing protein</fullName>
    </submittedName>
</protein>
<dbReference type="RefSeq" id="WP_185676351.1">
    <property type="nucleotide sequence ID" value="NZ_JACHVB010000035.1"/>
</dbReference>
<reference evidence="2 3" key="1">
    <citation type="submission" date="2020-07" db="EMBL/GenBank/DDBJ databases">
        <authorList>
            <person name="Feng X."/>
        </authorList>
    </citation>
    <scope>NUCLEOTIDE SEQUENCE [LARGE SCALE GENOMIC DNA]</scope>
    <source>
        <strain evidence="2 3">JCM31066</strain>
    </source>
</reference>
<evidence type="ECO:0000313" key="2">
    <source>
        <dbReference type="EMBL" id="MBC2595400.1"/>
    </source>
</evidence>
<keyword evidence="3" id="KW-1185">Reference proteome</keyword>
<organism evidence="2 3">
    <name type="scientific">Ruficoccus amylovorans</name>
    <dbReference type="NCBI Taxonomy" id="1804625"/>
    <lineage>
        <taxon>Bacteria</taxon>
        <taxon>Pseudomonadati</taxon>
        <taxon>Verrucomicrobiota</taxon>
        <taxon>Opitutia</taxon>
        <taxon>Puniceicoccales</taxon>
        <taxon>Cerasicoccaceae</taxon>
        <taxon>Ruficoccus</taxon>
    </lineage>
</organism>
<comment type="caution">
    <text evidence="2">The sequence shown here is derived from an EMBL/GenBank/DDBJ whole genome shotgun (WGS) entry which is preliminary data.</text>
</comment>